<keyword evidence="2" id="KW-1185">Reference proteome</keyword>
<protein>
    <submittedName>
        <fullName evidence="1">Uncharacterized protein</fullName>
    </submittedName>
</protein>
<accession>A0A1W2BF42</accession>
<dbReference type="AlphaFoldDB" id="A0A1W2BF42"/>
<gene>
    <name evidence="1" type="ORF">SAMN06297251_106118</name>
</gene>
<organism evidence="1 2">
    <name type="scientific">Fulvimarina manganoxydans</name>
    <dbReference type="NCBI Taxonomy" id="937218"/>
    <lineage>
        <taxon>Bacteria</taxon>
        <taxon>Pseudomonadati</taxon>
        <taxon>Pseudomonadota</taxon>
        <taxon>Alphaproteobacteria</taxon>
        <taxon>Hyphomicrobiales</taxon>
        <taxon>Aurantimonadaceae</taxon>
        <taxon>Fulvimarina</taxon>
    </lineage>
</organism>
<evidence type="ECO:0000313" key="2">
    <source>
        <dbReference type="Proteomes" id="UP000192656"/>
    </source>
</evidence>
<dbReference type="Proteomes" id="UP000192656">
    <property type="component" value="Unassembled WGS sequence"/>
</dbReference>
<dbReference type="EMBL" id="FWXR01000006">
    <property type="protein sequence ID" value="SMC71496.1"/>
    <property type="molecule type" value="Genomic_DNA"/>
</dbReference>
<sequence>MIGIEKAPGALALGAFFMRNQNKSHRHLGRCLNLFLQAALRPRPIIPKAKAKRFRKRRKP</sequence>
<reference evidence="1 2" key="1">
    <citation type="submission" date="2017-04" db="EMBL/GenBank/DDBJ databases">
        <authorList>
            <person name="Afonso C.L."/>
            <person name="Miller P.J."/>
            <person name="Scott M.A."/>
            <person name="Spackman E."/>
            <person name="Goraichik I."/>
            <person name="Dimitrov K.M."/>
            <person name="Suarez D.L."/>
            <person name="Swayne D.E."/>
        </authorList>
    </citation>
    <scope>NUCLEOTIDE SEQUENCE [LARGE SCALE GENOMIC DNA]</scope>
    <source>
        <strain evidence="1 2">CGMCC 1.10972</strain>
    </source>
</reference>
<evidence type="ECO:0000313" key="1">
    <source>
        <dbReference type="EMBL" id="SMC71496.1"/>
    </source>
</evidence>
<proteinExistence type="predicted"/>
<name>A0A1W2BF42_9HYPH</name>